<dbReference type="SUPFAM" id="SSF50998">
    <property type="entry name" value="Quinoprotein alcohol dehydrogenase-like"/>
    <property type="match status" value="1"/>
</dbReference>
<evidence type="ECO:0000313" key="4">
    <source>
        <dbReference type="Proteomes" id="UP000789706"/>
    </source>
</evidence>
<feature type="transmembrane region" description="Helical" evidence="2">
    <location>
        <begin position="876"/>
        <end position="894"/>
    </location>
</feature>
<feature type="region of interest" description="Disordered" evidence="1">
    <location>
        <begin position="105"/>
        <end position="127"/>
    </location>
</feature>
<feature type="transmembrane region" description="Helical" evidence="2">
    <location>
        <begin position="988"/>
        <end position="1013"/>
    </location>
</feature>
<sequence length="1155" mass="133033">MSEKDQSSFNENNEVFSGKSKTSSTEKESLFFGNCAAISPDNQQIVTFNPRNSEFNLYDIDNLTSSKSFKIPEPAVYDKRLCWSIAISNRVDVDKDERLIALSYSDGKPNDQYNHDEKDLGSSSKVNNQYVDEEKGLESGSDKVNINEGQTWVISTTDIRDIRTSLESIGGVTNIGEKRTSLESIGGATDIKEIRTSLELKSGGVIRFLNSDDDYSDQPLKNKIVIILVNESGILKKTMNMNRKGARGGTKRNLIFSKNEQFELPERLLLCLSRDTWQNSLKRLHKSIIKNHFMVHSFENRQQIIEMYSLITGDLEMLFIRYESSIAPDIIRSSPIFSISQNEKILAFCQGTTSITLYSMENGLEIATKRLEGQGGIYKIIAINFIDDDNKLLIVLEKKDRQGKNSKRQIIVVWDLFTTFENSIRQIDYPDPLKMHLKHRLMNSHGNMFAVRDSGDSGDSEEVISILDRDKVKSILNILNPPKKEKTSPGITPSDYILDGNLGDQISIDKVEPWHPSKNYFQMSVFLDSTKRTKLIISPNTIQVWKYRSNNNEKLDENDRVLEYIWAHKNKINNVQELEVREREFVLKSLVLPTPTKCSPSKIITIHWPNNVNVLEGACRSLYVLGEKKRANSVISLESVNQIESLIENYYADNTKEYNNYGWMFTVSEAIPSLYDAKLSELVQYLFKKPCFGTTEAYTPPLNINPIEQKRGDNATVIHSLLVKPGLPLKFNYTLWLNPFTRLYYSFQSASDRKVCMVPLPNFTVYPKDSQDQDPKDLKDFKKYFLIFFSLFRILLWPRRKVINDTKQMSPFLRIIHEEIDDEIYRTPAFMAVLDFKWAAARLYCIRYILVGWYLIVTEVLQIKRGGRKYVKISNMVDQISVILPLLNYIAAILYDHQVLIFHKSAYNTFLAFTTLILWLELDDSSLSIPTYKINDTSNSDLYSNLTIYQDIDKSSWLDNYYSNPYLSVIAIFFWTNGRWDQLDQWDSYAVCAMSILGSIILVLIFQNMLIAFMNGEFERAHKEGRTAAYKHRAEIVADYESLEKIFFSKRGNPRDIYYITDPDMIDTWLTETEKDEKRELHYSKKNQDRGSSSVTDSDSIESSPTKNIDTISFIDEEIFLSSKSKNKLQTNSKSNRKLSKNVGHNDEVLDPILN</sequence>
<feature type="transmembrane region" description="Helical" evidence="2">
    <location>
        <begin position="839"/>
        <end position="856"/>
    </location>
</feature>
<dbReference type="EMBL" id="CAJVPK010000692">
    <property type="protein sequence ID" value="CAG8540480.1"/>
    <property type="molecule type" value="Genomic_DNA"/>
</dbReference>
<feature type="region of interest" description="Disordered" evidence="1">
    <location>
        <begin position="1131"/>
        <end position="1155"/>
    </location>
</feature>
<organism evidence="3 4">
    <name type="scientific">Diversispora eburnea</name>
    <dbReference type="NCBI Taxonomy" id="1213867"/>
    <lineage>
        <taxon>Eukaryota</taxon>
        <taxon>Fungi</taxon>
        <taxon>Fungi incertae sedis</taxon>
        <taxon>Mucoromycota</taxon>
        <taxon>Glomeromycotina</taxon>
        <taxon>Glomeromycetes</taxon>
        <taxon>Diversisporales</taxon>
        <taxon>Diversisporaceae</taxon>
        <taxon>Diversispora</taxon>
    </lineage>
</organism>
<reference evidence="3" key="1">
    <citation type="submission" date="2021-06" db="EMBL/GenBank/DDBJ databases">
        <authorList>
            <person name="Kallberg Y."/>
            <person name="Tangrot J."/>
            <person name="Rosling A."/>
        </authorList>
    </citation>
    <scope>NUCLEOTIDE SEQUENCE</scope>
    <source>
        <strain evidence="3">AZ414A</strain>
    </source>
</reference>
<evidence type="ECO:0000313" key="3">
    <source>
        <dbReference type="EMBL" id="CAG8540480.1"/>
    </source>
</evidence>
<keyword evidence="2" id="KW-0472">Membrane</keyword>
<dbReference type="OrthoDB" id="2439775at2759"/>
<feature type="compositionally biased region" description="Low complexity" evidence="1">
    <location>
        <begin position="1090"/>
        <end position="1104"/>
    </location>
</feature>
<dbReference type="Proteomes" id="UP000789706">
    <property type="component" value="Unassembled WGS sequence"/>
</dbReference>
<keyword evidence="2" id="KW-1133">Transmembrane helix</keyword>
<comment type="caution">
    <text evidence="3">The sequence shown here is derived from an EMBL/GenBank/DDBJ whole genome shotgun (WGS) entry which is preliminary data.</text>
</comment>
<accession>A0A9N9APN5</accession>
<gene>
    <name evidence="3" type="ORF">DEBURN_LOCUS6585</name>
</gene>
<dbReference type="AlphaFoldDB" id="A0A9N9APN5"/>
<evidence type="ECO:0000256" key="2">
    <source>
        <dbReference type="SAM" id="Phobius"/>
    </source>
</evidence>
<feature type="non-terminal residue" evidence="3">
    <location>
        <position position="1155"/>
    </location>
</feature>
<dbReference type="InterPro" id="IPR011047">
    <property type="entry name" value="Quinoprotein_ADH-like_sf"/>
</dbReference>
<keyword evidence="4" id="KW-1185">Reference proteome</keyword>
<protein>
    <submittedName>
        <fullName evidence="3">7195_t:CDS:1</fullName>
    </submittedName>
</protein>
<feature type="region of interest" description="Disordered" evidence="1">
    <location>
        <begin position="1080"/>
        <end position="1106"/>
    </location>
</feature>
<keyword evidence="2" id="KW-0812">Transmembrane</keyword>
<proteinExistence type="predicted"/>
<feature type="region of interest" description="Disordered" evidence="1">
    <location>
        <begin position="1"/>
        <end position="21"/>
    </location>
</feature>
<feature type="compositionally biased region" description="Basic and acidic residues" evidence="1">
    <location>
        <begin position="1080"/>
        <end position="1089"/>
    </location>
</feature>
<name>A0A9N9APN5_9GLOM</name>
<evidence type="ECO:0000256" key="1">
    <source>
        <dbReference type="SAM" id="MobiDB-lite"/>
    </source>
</evidence>